<keyword evidence="2" id="KW-1185">Reference proteome</keyword>
<dbReference type="EMBL" id="BGPR01073464">
    <property type="protein sequence ID" value="GBO46029.1"/>
    <property type="molecule type" value="Genomic_DNA"/>
</dbReference>
<evidence type="ECO:0000313" key="2">
    <source>
        <dbReference type="Proteomes" id="UP000499080"/>
    </source>
</evidence>
<organism evidence="1 2">
    <name type="scientific">Araneus ventricosus</name>
    <name type="common">Orbweaver spider</name>
    <name type="synonym">Epeira ventricosa</name>
    <dbReference type="NCBI Taxonomy" id="182803"/>
    <lineage>
        <taxon>Eukaryota</taxon>
        <taxon>Metazoa</taxon>
        <taxon>Ecdysozoa</taxon>
        <taxon>Arthropoda</taxon>
        <taxon>Chelicerata</taxon>
        <taxon>Arachnida</taxon>
        <taxon>Araneae</taxon>
        <taxon>Araneomorphae</taxon>
        <taxon>Entelegynae</taxon>
        <taxon>Araneoidea</taxon>
        <taxon>Araneidae</taxon>
        <taxon>Araneus</taxon>
    </lineage>
</organism>
<name>A0A4Y2XA35_ARAVE</name>
<reference evidence="1 2" key="1">
    <citation type="journal article" date="2019" name="Sci. Rep.">
        <title>Orb-weaving spider Araneus ventricosus genome elucidates the spidroin gene catalogue.</title>
        <authorList>
            <person name="Kono N."/>
            <person name="Nakamura H."/>
            <person name="Ohtoshi R."/>
            <person name="Moran D.A.P."/>
            <person name="Shinohara A."/>
            <person name="Yoshida Y."/>
            <person name="Fujiwara M."/>
            <person name="Mori M."/>
            <person name="Tomita M."/>
            <person name="Arakawa K."/>
        </authorList>
    </citation>
    <scope>NUCLEOTIDE SEQUENCE [LARGE SCALE GENOMIC DNA]</scope>
</reference>
<comment type="caution">
    <text evidence="1">The sequence shown here is derived from an EMBL/GenBank/DDBJ whole genome shotgun (WGS) entry which is preliminary data.</text>
</comment>
<dbReference type="Proteomes" id="UP000499080">
    <property type="component" value="Unassembled WGS sequence"/>
</dbReference>
<dbReference type="AlphaFoldDB" id="A0A4Y2XA35"/>
<sequence>MDLLASEVWDINLCCVDFMECMSLKYKQKLGVTILHVASNLQSSVVHLALWNIFCFGALKFDDIAVVLV</sequence>
<accession>A0A4Y2XA35</accession>
<evidence type="ECO:0000313" key="1">
    <source>
        <dbReference type="EMBL" id="GBO46029.1"/>
    </source>
</evidence>
<protein>
    <submittedName>
        <fullName evidence="1">Uncharacterized protein</fullName>
    </submittedName>
</protein>
<gene>
    <name evidence="1" type="ORF">AVEN_193822_1</name>
</gene>
<proteinExistence type="predicted"/>